<dbReference type="InterPro" id="IPR051782">
    <property type="entry name" value="ABC_Transporter_VariousFunc"/>
</dbReference>
<dbReference type="OrthoDB" id="9804819at2"/>
<dbReference type="InterPro" id="IPR027417">
    <property type="entry name" value="P-loop_NTPase"/>
</dbReference>
<organism evidence="5 6">
    <name type="scientific">Lentibacillus amyloliquefaciens</name>
    <dbReference type="NCBI Taxonomy" id="1472767"/>
    <lineage>
        <taxon>Bacteria</taxon>
        <taxon>Bacillati</taxon>
        <taxon>Bacillota</taxon>
        <taxon>Bacilli</taxon>
        <taxon>Bacillales</taxon>
        <taxon>Bacillaceae</taxon>
        <taxon>Lentibacillus</taxon>
    </lineage>
</organism>
<dbReference type="GO" id="GO:0016887">
    <property type="term" value="F:ATP hydrolysis activity"/>
    <property type="evidence" value="ECO:0007669"/>
    <property type="project" value="InterPro"/>
</dbReference>
<dbReference type="SUPFAM" id="SSF52540">
    <property type="entry name" value="P-loop containing nucleoside triphosphate hydrolases"/>
    <property type="match status" value="1"/>
</dbReference>
<dbReference type="KEGG" id="lao:AOX59_09680"/>
<name>A0A0U4E6H5_9BACI</name>
<dbReference type="PROSITE" id="PS50893">
    <property type="entry name" value="ABC_TRANSPORTER_2"/>
    <property type="match status" value="1"/>
</dbReference>
<reference evidence="5 6" key="1">
    <citation type="submission" date="2016-01" db="EMBL/GenBank/DDBJ databases">
        <title>Complete genome sequence of strain Lentibacillus amyloliquefaciens LAM0015T isolated from saline sediment.</title>
        <authorList>
            <person name="Wang J.-L."/>
            <person name="He M.-X."/>
        </authorList>
    </citation>
    <scope>NUCLEOTIDE SEQUENCE [LARGE SCALE GENOMIC DNA]</scope>
    <source>
        <strain evidence="5 6">LAM0015</strain>
    </source>
</reference>
<sequence>MTFDVEVNNVSLHYNGFAALKDISFKLDNGKIYGLLGRNGAGKTSLLTLLASFRKVKSGSIKIGGENPFENAKIMQHVTFHYEADYSELSENIKDMLDDAERYRPYFDRDYAHYLADRFKLPLKKPIKKLSRGMQSAFEVTLGLASRTPITIFDETYLGMDAPAREIFYEELLEDQANHPRTMILSTHLVSEMDYLFDDVIIIDQGKFVLHENYETLVSKGASITGPAEEVDTFVGNMTRLNEQKLGNTKAVMVYGELDETRRTEAQRKGLEVGPISLQDLFIYLTSEEV</sequence>
<dbReference type="EMBL" id="CP013862">
    <property type="protein sequence ID" value="ALX48860.1"/>
    <property type="molecule type" value="Genomic_DNA"/>
</dbReference>
<evidence type="ECO:0000313" key="5">
    <source>
        <dbReference type="EMBL" id="ALX48860.1"/>
    </source>
</evidence>
<evidence type="ECO:0000256" key="1">
    <source>
        <dbReference type="ARBA" id="ARBA00022448"/>
    </source>
</evidence>
<feature type="domain" description="ABC transporter" evidence="4">
    <location>
        <begin position="5"/>
        <end position="230"/>
    </location>
</feature>
<dbReference type="RefSeq" id="WP_068445091.1">
    <property type="nucleotide sequence ID" value="NZ_CP013862.1"/>
</dbReference>
<protein>
    <submittedName>
        <fullName evidence="5">ABC transporter</fullName>
    </submittedName>
</protein>
<dbReference type="GO" id="GO:0005524">
    <property type="term" value="F:ATP binding"/>
    <property type="evidence" value="ECO:0007669"/>
    <property type="project" value="UniProtKB-KW"/>
</dbReference>
<dbReference type="SMART" id="SM00382">
    <property type="entry name" value="AAA"/>
    <property type="match status" value="1"/>
</dbReference>
<proteinExistence type="predicted"/>
<dbReference type="PANTHER" id="PTHR42939:SF1">
    <property type="entry name" value="ABC TRANSPORTER ATP-BINDING PROTEIN ALBC-RELATED"/>
    <property type="match status" value="1"/>
</dbReference>
<evidence type="ECO:0000256" key="2">
    <source>
        <dbReference type="ARBA" id="ARBA00022741"/>
    </source>
</evidence>
<keyword evidence="3" id="KW-0067">ATP-binding</keyword>
<keyword evidence="2" id="KW-0547">Nucleotide-binding</keyword>
<dbReference type="InterPro" id="IPR003439">
    <property type="entry name" value="ABC_transporter-like_ATP-bd"/>
</dbReference>
<dbReference type="AlphaFoldDB" id="A0A0U4E6H5"/>
<evidence type="ECO:0000256" key="3">
    <source>
        <dbReference type="ARBA" id="ARBA00022840"/>
    </source>
</evidence>
<keyword evidence="1" id="KW-0813">Transport</keyword>
<gene>
    <name evidence="5" type="ORF">AOX59_09680</name>
</gene>
<dbReference type="PANTHER" id="PTHR42939">
    <property type="entry name" value="ABC TRANSPORTER ATP-BINDING PROTEIN ALBC-RELATED"/>
    <property type="match status" value="1"/>
</dbReference>
<evidence type="ECO:0000259" key="4">
    <source>
        <dbReference type="PROSITE" id="PS50893"/>
    </source>
</evidence>
<dbReference type="Proteomes" id="UP000050331">
    <property type="component" value="Chromosome"/>
</dbReference>
<evidence type="ECO:0000313" key="6">
    <source>
        <dbReference type="Proteomes" id="UP000050331"/>
    </source>
</evidence>
<dbReference type="STRING" id="1472767.AOX59_09680"/>
<keyword evidence="6" id="KW-1185">Reference proteome</keyword>
<dbReference type="InterPro" id="IPR003593">
    <property type="entry name" value="AAA+_ATPase"/>
</dbReference>
<dbReference type="Pfam" id="PF00005">
    <property type="entry name" value="ABC_tran"/>
    <property type="match status" value="1"/>
</dbReference>
<accession>A0A0U4E6H5</accession>
<dbReference type="Gene3D" id="3.40.50.300">
    <property type="entry name" value="P-loop containing nucleotide triphosphate hydrolases"/>
    <property type="match status" value="1"/>
</dbReference>